<accession>A0A6C1EG32</accession>
<evidence type="ECO:0000313" key="2">
    <source>
        <dbReference type="EMBL" id="QID88252.1"/>
    </source>
</evidence>
<dbReference type="SUPFAM" id="SSF81296">
    <property type="entry name" value="E set domains"/>
    <property type="match status" value="1"/>
</dbReference>
<proteinExistence type="predicted"/>
<feature type="compositionally biased region" description="Basic and acidic residues" evidence="1">
    <location>
        <begin position="267"/>
        <end position="276"/>
    </location>
</feature>
<feature type="compositionally biased region" description="Basic and acidic residues" evidence="1">
    <location>
        <begin position="89"/>
        <end position="98"/>
    </location>
</feature>
<keyword evidence="3" id="KW-1185">Reference proteome</keyword>
<evidence type="ECO:0000313" key="3">
    <source>
        <dbReference type="Proteomes" id="UP000501346"/>
    </source>
</evidence>
<feature type="compositionally biased region" description="Basic and acidic residues" evidence="1">
    <location>
        <begin position="166"/>
        <end position="176"/>
    </location>
</feature>
<evidence type="ECO:0000256" key="1">
    <source>
        <dbReference type="SAM" id="MobiDB-lite"/>
    </source>
</evidence>
<reference evidence="2 3" key="1">
    <citation type="journal article" date="2019" name="BMC Genomics">
        <title>Chromosome level assembly and comparative genome analysis confirm lager-brewing yeasts originated from a single hybridization.</title>
        <authorList>
            <person name="Salazar A.N."/>
            <person name="Gorter de Vries A.R."/>
            <person name="van den Broek M."/>
            <person name="Brouwers N."/>
            <person name="de la Torre Cortes P."/>
            <person name="Kuijpers N.G.A."/>
            <person name="Daran J.G."/>
            <person name="Abeel T."/>
        </authorList>
    </citation>
    <scope>NUCLEOTIDE SEQUENCE [LARGE SCALE GENOMIC DNA]</scope>
    <source>
        <strain evidence="2 3">CBS 1483</strain>
    </source>
</reference>
<protein>
    <recommendedName>
        <fullName evidence="4">Uip4p</fullName>
    </recommendedName>
</protein>
<sequence length="310" mass="35575">MVTIVFDHPADDFPDLKIAGEFTKWEGVPMEINDDSGKWEYTFDKSSTTKYEDKVHFKFIDHNGNWFADDEYPKEIDEHSNENNVTTLKNKENDTNEERENEEEDNDAEEKENEEDDKDAKEEENNEQILYDEGPETPNPSLRDVKTTASSNSRNPRSEPVLAEEVVTKEGKHDDSALDNALLNSKREVNDQPPTQVQRVEIHKRNEELDNSFEGNDNTRVNEDTNVTDSQGSEHEIVDSDTENTDMSEQEEIQKRDKPGDQPAKSVVREGDTRPQDYESILEKLLGALGRFFGSWFSWLTTDTSSTETA</sequence>
<feature type="region of interest" description="Disordered" evidence="1">
    <location>
        <begin position="67"/>
        <end position="276"/>
    </location>
</feature>
<dbReference type="Gene3D" id="2.60.40.10">
    <property type="entry name" value="Immunoglobulins"/>
    <property type="match status" value="1"/>
</dbReference>
<name>A0A6C1EG32_SACPS</name>
<dbReference type="Proteomes" id="UP000501346">
    <property type="component" value="Chromosome SeXVI"/>
</dbReference>
<dbReference type="EMBL" id="CP049013">
    <property type="protein sequence ID" value="QID88252.1"/>
    <property type="molecule type" value="Genomic_DNA"/>
</dbReference>
<feature type="compositionally biased region" description="Acidic residues" evidence="1">
    <location>
        <begin position="239"/>
        <end position="251"/>
    </location>
</feature>
<dbReference type="OrthoDB" id="5873279at2759"/>
<dbReference type="AlphaFoldDB" id="A0A6C1EG32"/>
<feature type="compositionally biased region" description="Polar residues" evidence="1">
    <location>
        <begin position="213"/>
        <end position="231"/>
    </location>
</feature>
<dbReference type="CDD" id="cd02859">
    <property type="entry name" value="E_set_AMPKbeta_like_N"/>
    <property type="match status" value="1"/>
</dbReference>
<evidence type="ECO:0008006" key="4">
    <source>
        <dbReference type="Google" id="ProtNLM"/>
    </source>
</evidence>
<organism evidence="2 3">
    <name type="scientific">Saccharomyces pastorianus</name>
    <name type="common">Lager yeast</name>
    <name type="synonym">Saccharomyces cerevisiae x Saccharomyces eubayanus</name>
    <dbReference type="NCBI Taxonomy" id="27292"/>
    <lineage>
        <taxon>Eukaryota</taxon>
        <taxon>Fungi</taxon>
        <taxon>Dikarya</taxon>
        <taxon>Ascomycota</taxon>
        <taxon>Saccharomycotina</taxon>
        <taxon>Saccharomycetes</taxon>
        <taxon>Saccharomycetales</taxon>
        <taxon>Saccharomycetaceae</taxon>
        <taxon>Saccharomyces</taxon>
    </lineage>
</organism>
<dbReference type="InterPro" id="IPR014756">
    <property type="entry name" value="Ig_E-set"/>
</dbReference>
<feature type="compositionally biased region" description="Acidic residues" evidence="1">
    <location>
        <begin position="99"/>
        <end position="117"/>
    </location>
</feature>
<feature type="compositionally biased region" description="Basic and acidic residues" evidence="1">
    <location>
        <begin position="71"/>
        <end position="81"/>
    </location>
</feature>
<gene>
    <name evidence="2" type="ORF">GRS66_010961</name>
</gene>
<dbReference type="InterPro" id="IPR013783">
    <property type="entry name" value="Ig-like_fold"/>
</dbReference>